<keyword evidence="2" id="KW-1185">Reference proteome</keyword>
<dbReference type="EMBL" id="JAGSPN010000007">
    <property type="protein sequence ID" value="MBR7782690.1"/>
    <property type="molecule type" value="Genomic_DNA"/>
</dbReference>
<sequence length="145" mass="15702">MDYRATKVDGTSYVRANEVLIANPYGQAPHIIFNEEIVLNIGGQVIRQPYTAPLPAMPLLETFGKSNEPFPLLDPETGVVLGTATNADLHILLYSKYRHLTEARDNALAQHAQQLAEEQQAQAQFKAEAAAAALEDGTGAAEVNT</sequence>
<organism evidence="1 2">
    <name type="scientific">Undibacterium luofuense</name>
    <dbReference type="NCBI Taxonomy" id="2828733"/>
    <lineage>
        <taxon>Bacteria</taxon>
        <taxon>Pseudomonadati</taxon>
        <taxon>Pseudomonadota</taxon>
        <taxon>Betaproteobacteria</taxon>
        <taxon>Burkholderiales</taxon>
        <taxon>Oxalobacteraceae</taxon>
        <taxon>Undibacterium</taxon>
    </lineage>
</organism>
<reference evidence="1" key="1">
    <citation type="submission" date="2021-04" db="EMBL/GenBank/DDBJ databases">
        <title>novel species isolated from subtropical streams in China.</title>
        <authorList>
            <person name="Lu H."/>
        </authorList>
    </citation>
    <scope>NUCLEOTIDE SEQUENCE</scope>
    <source>
        <strain evidence="1">LFS511W</strain>
    </source>
</reference>
<proteinExistence type="predicted"/>
<evidence type="ECO:0000313" key="1">
    <source>
        <dbReference type="EMBL" id="MBR7782690.1"/>
    </source>
</evidence>
<dbReference type="AlphaFoldDB" id="A0A941DMU1"/>
<dbReference type="RefSeq" id="WP_212687996.1">
    <property type="nucleotide sequence ID" value="NZ_JAGSPN010000007.1"/>
</dbReference>
<accession>A0A941DMU1</accession>
<name>A0A941DMU1_9BURK</name>
<gene>
    <name evidence="1" type="ORF">KDM89_11090</name>
</gene>
<dbReference type="Proteomes" id="UP000680067">
    <property type="component" value="Unassembled WGS sequence"/>
</dbReference>
<protein>
    <submittedName>
        <fullName evidence="1">Uncharacterized protein</fullName>
    </submittedName>
</protein>
<evidence type="ECO:0000313" key="2">
    <source>
        <dbReference type="Proteomes" id="UP000680067"/>
    </source>
</evidence>
<comment type="caution">
    <text evidence="1">The sequence shown here is derived from an EMBL/GenBank/DDBJ whole genome shotgun (WGS) entry which is preliminary data.</text>
</comment>